<keyword evidence="3" id="KW-0238">DNA-binding</keyword>
<dbReference type="RefSeq" id="WP_150864506.1">
    <property type="nucleotide sequence ID" value="NZ_VYXP01000006.1"/>
</dbReference>
<dbReference type="InterPro" id="IPR036388">
    <property type="entry name" value="WH-like_DNA-bd_sf"/>
</dbReference>
<evidence type="ECO:0000256" key="4">
    <source>
        <dbReference type="ARBA" id="ARBA00023163"/>
    </source>
</evidence>
<evidence type="ECO:0000256" key="3">
    <source>
        <dbReference type="ARBA" id="ARBA00023125"/>
    </source>
</evidence>
<dbReference type="EMBL" id="VYXP01000006">
    <property type="protein sequence ID" value="KAA9130869.1"/>
    <property type="molecule type" value="Genomic_DNA"/>
</dbReference>
<accession>A0A5N0TC03</accession>
<keyword evidence="6" id="KW-1185">Reference proteome</keyword>
<dbReference type="GO" id="GO:0045892">
    <property type="term" value="P:negative regulation of DNA-templated transcription"/>
    <property type="evidence" value="ECO:0007669"/>
    <property type="project" value="InterPro"/>
</dbReference>
<organism evidence="5 6">
    <name type="scientific">Marinihelvus fidelis</name>
    <dbReference type="NCBI Taxonomy" id="2613842"/>
    <lineage>
        <taxon>Bacteria</taxon>
        <taxon>Pseudomonadati</taxon>
        <taxon>Pseudomonadota</taxon>
        <taxon>Gammaproteobacteria</taxon>
        <taxon>Chromatiales</taxon>
        <taxon>Wenzhouxiangellaceae</taxon>
        <taxon>Marinihelvus</taxon>
    </lineage>
</organism>
<keyword evidence="2" id="KW-0805">Transcription regulation</keyword>
<dbReference type="AlphaFoldDB" id="A0A5N0TC03"/>
<dbReference type="InterPro" id="IPR005650">
    <property type="entry name" value="BlaI_family"/>
</dbReference>
<evidence type="ECO:0000313" key="5">
    <source>
        <dbReference type="EMBL" id="KAA9130869.1"/>
    </source>
</evidence>
<sequence length="125" mass="14223">MPLDITDAELTLMQLLWKEYPLTARELTERLEAEKGWHRKTVNTLLSRLAKKGAIQREKASTGAAAWSPLIDRRSHQVSVTSTFVDEHFDGEIAPLVASFAEARNLDDKQIAELQDMLDRIFDDD</sequence>
<evidence type="ECO:0000313" key="6">
    <source>
        <dbReference type="Proteomes" id="UP000325372"/>
    </source>
</evidence>
<protein>
    <submittedName>
        <fullName evidence="5">BlaI/MecI/CopY family transcriptional regulator</fullName>
    </submittedName>
</protein>
<comment type="caution">
    <text evidence="5">The sequence shown here is derived from an EMBL/GenBank/DDBJ whole genome shotgun (WGS) entry which is preliminary data.</text>
</comment>
<proteinExistence type="inferred from homology"/>
<dbReference type="Gene3D" id="1.10.4040.10">
    <property type="entry name" value="Penicillinase repressor domain"/>
    <property type="match status" value="1"/>
</dbReference>
<dbReference type="InterPro" id="IPR036390">
    <property type="entry name" value="WH_DNA-bd_sf"/>
</dbReference>
<comment type="similarity">
    <text evidence="1">Belongs to the BlaI transcriptional regulatory family.</text>
</comment>
<evidence type="ECO:0000256" key="2">
    <source>
        <dbReference type="ARBA" id="ARBA00023015"/>
    </source>
</evidence>
<dbReference type="GO" id="GO:0003677">
    <property type="term" value="F:DNA binding"/>
    <property type="evidence" value="ECO:0007669"/>
    <property type="project" value="UniProtKB-KW"/>
</dbReference>
<keyword evidence="4" id="KW-0804">Transcription</keyword>
<dbReference type="Gene3D" id="1.10.10.10">
    <property type="entry name" value="Winged helix-like DNA-binding domain superfamily/Winged helix DNA-binding domain"/>
    <property type="match status" value="1"/>
</dbReference>
<dbReference type="Pfam" id="PF03965">
    <property type="entry name" value="Penicillinase_R"/>
    <property type="match status" value="1"/>
</dbReference>
<dbReference type="PIRSF" id="PIRSF019455">
    <property type="entry name" value="CopR_AtkY"/>
    <property type="match status" value="1"/>
</dbReference>
<evidence type="ECO:0000256" key="1">
    <source>
        <dbReference type="ARBA" id="ARBA00011046"/>
    </source>
</evidence>
<reference evidence="5 6" key="1">
    <citation type="submission" date="2019-09" db="EMBL/GenBank/DDBJ databases">
        <title>Wenzhouxiangella sp. Genome sequencing and assembly.</title>
        <authorList>
            <person name="Zhang R."/>
        </authorList>
    </citation>
    <scope>NUCLEOTIDE SEQUENCE [LARGE SCALE GENOMIC DNA]</scope>
    <source>
        <strain evidence="5 6">W260</strain>
    </source>
</reference>
<dbReference type="Proteomes" id="UP000325372">
    <property type="component" value="Unassembled WGS sequence"/>
</dbReference>
<dbReference type="SUPFAM" id="SSF46785">
    <property type="entry name" value="Winged helix' DNA-binding domain"/>
    <property type="match status" value="1"/>
</dbReference>
<gene>
    <name evidence="5" type="ORF">F3N42_10930</name>
</gene>
<name>A0A5N0TC03_9GAMM</name>